<dbReference type="SUPFAM" id="SSF53448">
    <property type="entry name" value="Nucleotide-diphospho-sugar transferases"/>
    <property type="match status" value="1"/>
</dbReference>
<gene>
    <name evidence="2" type="ORF">NEMVEDRAFT_v1g97347</name>
</gene>
<dbReference type="eggNOG" id="ENOG502QVHZ">
    <property type="taxonomic scope" value="Eukaryota"/>
</dbReference>
<feature type="domain" description="Nucleotidyl transferase" evidence="1">
    <location>
        <begin position="2"/>
        <end position="227"/>
    </location>
</feature>
<dbReference type="EMBL" id="DS469552">
    <property type="protein sequence ID" value="EDO43592.1"/>
    <property type="molecule type" value="Genomic_DNA"/>
</dbReference>
<dbReference type="Proteomes" id="UP000001593">
    <property type="component" value="Unassembled WGS sequence"/>
</dbReference>
<dbReference type="HOGENOM" id="CLU_029499_4_1_1"/>
<dbReference type="InterPro" id="IPR005835">
    <property type="entry name" value="NTP_transferase_dom"/>
</dbReference>
<organism evidence="2 3">
    <name type="scientific">Nematostella vectensis</name>
    <name type="common">Starlet sea anemone</name>
    <dbReference type="NCBI Taxonomy" id="45351"/>
    <lineage>
        <taxon>Eukaryota</taxon>
        <taxon>Metazoa</taxon>
        <taxon>Cnidaria</taxon>
        <taxon>Anthozoa</taxon>
        <taxon>Hexacorallia</taxon>
        <taxon>Actiniaria</taxon>
        <taxon>Edwardsiidae</taxon>
        <taxon>Nematostella</taxon>
    </lineage>
</organism>
<dbReference type="OMA" id="TFEGAWF"/>
<dbReference type="InterPro" id="IPR029044">
    <property type="entry name" value="Nucleotide-diphossugar_trans"/>
</dbReference>
<sequence length="267" mass="30186">MKAVILAAGYGTRLERDIREDSSQKFAHLLGVPKPLLPIRGESLVSQWMGALAGMREIDQVFLVTNKLFLEKFKSWACDWPVEILCDGSTCNEDRLGAVAAIQLCIEHMTKNSSSPDDLLVIGGDTLFYDDFSVDKFVQSFYEKQQRTPSGGHVLCYKCSDTETSKFGILETNEDGMITAFLEKPGPEATTSRWACPCCYIISRENLKLVKNFLDEKRDSPIKCRDAPGNLIQCLFYRVPLYTMEISGRFDVGGLESYKKCDFYFKR</sequence>
<proteinExistence type="predicted"/>
<accession>A7RY84</accession>
<dbReference type="PhylomeDB" id="A7RY84"/>
<dbReference type="InParanoid" id="A7RY84"/>
<dbReference type="PANTHER" id="PTHR42883">
    <property type="entry name" value="GLUCOSE-1-PHOSPHATE THYMIDYLTRANSFERASE"/>
    <property type="match status" value="1"/>
</dbReference>
<reference evidence="2 3" key="1">
    <citation type="journal article" date="2007" name="Science">
        <title>Sea anemone genome reveals ancestral eumetazoan gene repertoire and genomic organization.</title>
        <authorList>
            <person name="Putnam N.H."/>
            <person name="Srivastava M."/>
            <person name="Hellsten U."/>
            <person name="Dirks B."/>
            <person name="Chapman J."/>
            <person name="Salamov A."/>
            <person name="Terry A."/>
            <person name="Shapiro H."/>
            <person name="Lindquist E."/>
            <person name="Kapitonov V.V."/>
            <person name="Jurka J."/>
            <person name="Genikhovich G."/>
            <person name="Grigoriev I.V."/>
            <person name="Lucas S.M."/>
            <person name="Steele R.E."/>
            <person name="Finnerty J.R."/>
            <person name="Technau U."/>
            <person name="Martindale M.Q."/>
            <person name="Rokhsar D.S."/>
        </authorList>
    </citation>
    <scope>NUCLEOTIDE SEQUENCE [LARGE SCALE GENOMIC DNA]</scope>
    <source>
        <strain evidence="3">CH2 X CH6</strain>
    </source>
</reference>
<dbReference type="STRING" id="45351.A7RY84"/>
<evidence type="ECO:0000313" key="2">
    <source>
        <dbReference type="EMBL" id="EDO43592.1"/>
    </source>
</evidence>
<dbReference type="Pfam" id="PF00483">
    <property type="entry name" value="NTP_transferase"/>
    <property type="match status" value="1"/>
</dbReference>
<dbReference type="PANTHER" id="PTHR42883:SF2">
    <property type="entry name" value="THYMIDYLYLTRANSFERASE"/>
    <property type="match status" value="1"/>
</dbReference>
<dbReference type="AlphaFoldDB" id="A7RY84"/>
<evidence type="ECO:0000313" key="3">
    <source>
        <dbReference type="Proteomes" id="UP000001593"/>
    </source>
</evidence>
<evidence type="ECO:0000259" key="1">
    <source>
        <dbReference type="Pfam" id="PF00483"/>
    </source>
</evidence>
<keyword evidence="3" id="KW-1185">Reference proteome</keyword>
<name>A7RY84_NEMVE</name>
<protein>
    <recommendedName>
        <fullName evidence="1">Nucleotidyl transferase domain-containing protein</fullName>
    </recommendedName>
</protein>
<dbReference type="Gene3D" id="3.90.550.10">
    <property type="entry name" value="Spore Coat Polysaccharide Biosynthesis Protein SpsA, Chain A"/>
    <property type="match status" value="1"/>
</dbReference>